<keyword evidence="1" id="KW-0472">Membrane</keyword>
<proteinExistence type="predicted"/>
<organism evidence="2 3">
    <name type="scientific">Nannocystis radixulma</name>
    <dbReference type="NCBI Taxonomy" id="2995305"/>
    <lineage>
        <taxon>Bacteria</taxon>
        <taxon>Pseudomonadati</taxon>
        <taxon>Myxococcota</taxon>
        <taxon>Polyangia</taxon>
        <taxon>Nannocystales</taxon>
        <taxon>Nannocystaceae</taxon>
        <taxon>Nannocystis</taxon>
    </lineage>
</organism>
<reference evidence="2 3" key="1">
    <citation type="submission" date="2022-11" db="EMBL/GenBank/DDBJ databases">
        <title>Minimal conservation of predation-associated metabolite biosynthetic gene clusters underscores biosynthetic potential of Myxococcota including descriptions for ten novel species: Archangium lansinium sp. nov., Myxococcus landrumus sp. nov., Nannocystis bai.</title>
        <authorList>
            <person name="Ahearne A."/>
            <person name="Stevens C."/>
            <person name="Dowd S."/>
        </authorList>
    </citation>
    <scope>NUCLEOTIDE SEQUENCE [LARGE SCALE GENOMIC DNA]</scope>
    <source>
        <strain evidence="2 3">NCELM</strain>
    </source>
</reference>
<keyword evidence="3" id="KW-1185">Reference proteome</keyword>
<evidence type="ECO:0000313" key="3">
    <source>
        <dbReference type="Proteomes" id="UP001217838"/>
    </source>
</evidence>
<dbReference type="RefSeq" id="WP_272003564.1">
    <property type="nucleotide sequence ID" value="NZ_JAQNDN010000019.1"/>
</dbReference>
<accession>A0ABT5BFB0</accession>
<evidence type="ECO:0000256" key="1">
    <source>
        <dbReference type="SAM" id="Phobius"/>
    </source>
</evidence>
<name>A0ABT5BFB0_9BACT</name>
<gene>
    <name evidence="2" type="ORF">POL58_30960</name>
</gene>
<keyword evidence="1" id="KW-1133">Transmembrane helix</keyword>
<feature type="transmembrane region" description="Helical" evidence="1">
    <location>
        <begin position="21"/>
        <end position="41"/>
    </location>
</feature>
<dbReference type="EMBL" id="JAQNDN010000019">
    <property type="protein sequence ID" value="MDC0672209.1"/>
    <property type="molecule type" value="Genomic_DNA"/>
</dbReference>
<protein>
    <recommendedName>
        <fullName evidence="4">DUF4129 domain-containing protein</fullName>
    </recommendedName>
</protein>
<evidence type="ECO:0008006" key="4">
    <source>
        <dbReference type="Google" id="ProtNLM"/>
    </source>
</evidence>
<comment type="caution">
    <text evidence="2">The sequence shown here is derived from an EMBL/GenBank/DDBJ whole genome shotgun (WGS) entry which is preliminary data.</text>
</comment>
<sequence>MNDDDTLAVTDDAILTLWERLVVGALWLAFAWLPSLLLWVATGYFGVFYQPLLWLVVVGATTPAMGRILGHVDGIDALPVAPRALPHLPVELAGLVEEATALRTELRTQSLEAVLERAWRLLCEFEQLPAALGTYLDRPREALAAVRELIDLRTRPGRSRVSPKQQRARLDAALAQFEAALAEPPDFGFR</sequence>
<evidence type="ECO:0000313" key="2">
    <source>
        <dbReference type="EMBL" id="MDC0672209.1"/>
    </source>
</evidence>
<dbReference type="Proteomes" id="UP001217838">
    <property type="component" value="Unassembled WGS sequence"/>
</dbReference>
<keyword evidence="1" id="KW-0812">Transmembrane</keyword>